<evidence type="ECO:0000256" key="7">
    <source>
        <dbReference type="PROSITE-ProRule" id="PRU00473"/>
    </source>
</evidence>
<accession>A0A6N7INM2</accession>
<dbReference type="OrthoDB" id="9815217at2"/>
<dbReference type="InterPro" id="IPR036737">
    <property type="entry name" value="OmpA-like_sf"/>
</dbReference>
<keyword evidence="4 9" id="KW-0812">Transmembrane</keyword>
<name>A0A6N7INM2_9FIRM</name>
<sequence length="267" mass="29817">MKRHNRKTEYGSMERWLITYADMITLLLIFFIVMYSLSQIDIKKFRYLAESLNKAMGGGGVILENMGPSVVPGISGTQQEVPREDIADQREMENIRQELLRQIQQEGLAARVTATNEERGIVVSFQEEVLFKRGSAELTGGARQAITSIAPVLLKTPNYIRIEGHTCDLPIHTPQYPSNWELSTARALTVVRELINQAHFPPQRLSAVGYGEYRPRVPNDSEEHRQLNRRVDVVILRSKYTGAEPGSTPGAVPVNTPGTTPAPAPQP</sequence>
<evidence type="ECO:0000313" key="12">
    <source>
        <dbReference type="Proteomes" id="UP000441717"/>
    </source>
</evidence>
<dbReference type="EMBL" id="WHYR01000009">
    <property type="protein sequence ID" value="MQL51564.1"/>
    <property type="molecule type" value="Genomic_DNA"/>
</dbReference>
<feature type="region of interest" description="Disordered" evidence="8">
    <location>
        <begin position="240"/>
        <end position="267"/>
    </location>
</feature>
<evidence type="ECO:0000256" key="3">
    <source>
        <dbReference type="ARBA" id="ARBA00022475"/>
    </source>
</evidence>
<comment type="caution">
    <text evidence="11">The sequence shown here is derived from an EMBL/GenBank/DDBJ whole genome shotgun (WGS) entry which is preliminary data.</text>
</comment>
<dbReference type="PROSITE" id="PS51123">
    <property type="entry name" value="OMPA_2"/>
    <property type="match status" value="1"/>
</dbReference>
<evidence type="ECO:0000256" key="4">
    <source>
        <dbReference type="ARBA" id="ARBA00022692"/>
    </source>
</evidence>
<dbReference type="InterPro" id="IPR050330">
    <property type="entry name" value="Bact_OuterMem_StrucFunc"/>
</dbReference>
<keyword evidence="6 7" id="KW-0472">Membrane</keyword>
<gene>
    <name evidence="11" type="ORF">GFC01_04655</name>
</gene>
<dbReference type="Gene3D" id="3.30.1330.60">
    <property type="entry name" value="OmpA-like domain"/>
    <property type="match status" value="1"/>
</dbReference>
<dbReference type="RefSeq" id="WP_152945497.1">
    <property type="nucleotide sequence ID" value="NZ_WHYR01000009.1"/>
</dbReference>
<dbReference type="PANTHER" id="PTHR30329">
    <property type="entry name" value="STATOR ELEMENT OF FLAGELLAR MOTOR COMPLEX"/>
    <property type="match status" value="1"/>
</dbReference>
<feature type="transmembrane region" description="Helical" evidence="9">
    <location>
        <begin position="16"/>
        <end position="37"/>
    </location>
</feature>
<dbReference type="Pfam" id="PF13677">
    <property type="entry name" value="MotB_plug"/>
    <property type="match status" value="1"/>
</dbReference>
<dbReference type="Proteomes" id="UP000441717">
    <property type="component" value="Unassembled WGS sequence"/>
</dbReference>
<feature type="compositionally biased region" description="Low complexity" evidence="8">
    <location>
        <begin position="248"/>
        <end position="259"/>
    </location>
</feature>
<evidence type="ECO:0000313" key="11">
    <source>
        <dbReference type="EMBL" id="MQL51564.1"/>
    </source>
</evidence>
<feature type="domain" description="OmpA-like" evidence="10">
    <location>
        <begin position="118"/>
        <end position="239"/>
    </location>
</feature>
<reference evidence="11 12" key="1">
    <citation type="submission" date="2019-10" db="EMBL/GenBank/DDBJ databases">
        <title>Comparative genomics of sulfur disproportionating microorganisms.</title>
        <authorList>
            <person name="Ward L.M."/>
            <person name="Bertran E."/>
            <person name="Johnston D."/>
        </authorList>
    </citation>
    <scope>NUCLEOTIDE SEQUENCE [LARGE SCALE GENOMIC DNA]</scope>
    <source>
        <strain evidence="11 12">DSM 14055</strain>
    </source>
</reference>
<comment type="similarity">
    <text evidence="2">Belongs to the MotB family.</text>
</comment>
<dbReference type="AlphaFoldDB" id="A0A6N7INM2"/>
<organism evidence="11 12">
    <name type="scientific">Desulfofundulus thermobenzoicus</name>
    <dbReference type="NCBI Taxonomy" id="29376"/>
    <lineage>
        <taxon>Bacteria</taxon>
        <taxon>Bacillati</taxon>
        <taxon>Bacillota</taxon>
        <taxon>Clostridia</taxon>
        <taxon>Eubacteriales</taxon>
        <taxon>Peptococcaceae</taxon>
        <taxon>Desulfofundulus</taxon>
    </lineage>
</organism>
<proteinExistence type="inferred from homology"/>
<keyword evidence="12" id="KW-1185">Reference proteome</keyword>
<evidence type="ECO:0000256" key="5">
    <source>
        <dbReference type="ARBA" id="ARBA00022989"/>
    </source>
</evidence>
<dbReference type="Pfam" id="PF00691">
    <property type="entry name" value="OmpA"/>
    <property type="match status" value="1"/>
</dbReference>
<comment type="subcellular location">
    <subcellularLocation>
        <location evidence="1">Cell membrane</location>
        <topology evidence="1">Single-pass membrane protein</topology>
    </subcellularLocation>
</comment>
<evidence type="ECO:0000256" key="6">
    <source>
        <dbReference type="ARBA" id="ARBA00023136"/>
    </source>
</evidence>
<evidence type="ECO:0000256" key="2">
    <source>
        <dbReference type="ARBA" id="ARBA00008914"/>
    </source>
</evidence>
<evidence type="ECO:0000256" key="1">
    <source>
        <dbReference type="ARBA" id="ARBA00004162"/>
    </source>
</evidence>
<evidence type="ECO:0000259" key="10">
    <source>
        <dbReference type="PROSITE" id="PS51123"/>
    </source>
</evidence>
<dbReference type="PANTHER" id="PTHR30329:SF21">
    <property type="entry name" value="LIPOPROTEIN YIAD-RELATED"/>
    <property type="match status" value="1"/>
</dbReference>
<protein>
    <submittedName>
        <fullName evidence="11">OmpA family protein</fullName>
    </submittedName>
</protein>
<dbReference type="CDD" id="cd07185">
    <property type="entry name" value="OmpA_C-like"/>
    <property type="match status" value="1"/>
</dbReference>
<evidence type="ECO:0000256" key="9">
    <source>
        <dbReference type="SAM" id="Phobius"/>
    </source>
</evidence>
<dbReference type="GO" id="GO:0005886">
    <property type="term" value="C:plasma membrane"/>
    <property type="evidence" value="ECO:0007669"/>
    <property type="project" value="UniProtKB-SubCell"/>
</dbReference>
<keyword evidence="5 9" id="KW-1133">Transmembrane helix</keyword>
<evidence type="ECO:0000256" key="8">
    <source>
        <dbReference type="SAM" id="MobiDB-lite"/>
    </source>
</evidence>
<dbReference type="SUPFAM" id="SSF103088">
    <property type="entry name" value="OmpA-like"/>
    <property type="match status" value="1"/>
</dbReference>
<keyword evidence="3" id="KW-1003">Cell membrane</keyword>
<dbReference type="InterPro" id="IPR006665">
    <property type="entry name" value="OmpA-like"/>
</dbReference>
<dbReference type="InterPro" id="IPR025713">
    <property type="entry name" value="MotB-like_N_dom"/>
</dbReference>